<organism evidence="1 2">
    <name type="scientific">Streptomyces canarius</name>
    <dbReference type="NCBI Taxonomy" id="285453"/>
    <lineage>
        <taxon>Bacteria</taxon>
        <taxon>Bacillati</taxon>
        <taxon>Actinomycetota</taxon>
        <taxon>Actinomycetes</taxon>
        <taxon>Kitasatosporales</taxon>
        <taxon>Streptomycetaceae</taxon>
        <taxon>Streptomyces</taxon>
    </lineage>
</organism>
<dbReference type="Proteomes" id="UP000653644">
    <property type="component" value="Unassembled WGS sequence"/>
</dbReference>
<accession>A0ABQ3D2I4</accession>
<comment type="caution">
    <text evidence="1">The sequence shown here is derived from an EMBL/GenBank/DDBJ whole genome shotgun (WGS) entry which is preliminary data.</text>
</comment>
<evidence type="ECO:0000313" key="2">
    <source>
        <dbReference type="Proteomes" id="UP000653644"/>
    </source>
</evidence>
<proteinExistence type="predicted"/>
<keyword evidence="2" id="KW-1185">Reference proteome</keyword>
<evidence type="ECO:0000313" key="1">
    <source>
        <dbReference type="EMBL" id="GHA54440.1"/>
    </source>
</evidence>
<protein>
    <submittedName>
        <fullName evidence="1">Uncharacterized protein</fullName>
    </submittedName>
</protein>
<sequence>MGGLTSLQGDHFVAAGAELDGGPQALVASCGRTAPLFETVGAPCDGVVLRVHVRRPAALAGNWPSERHFRRDGEDMSAG</sequence>
<reference evidence="2" key="1">
    <citation type="journal article" date="2019" name="Int. J. Syst. Evol. Microbiol.">
        <title>The Global Catalogue of Microorganisms (GCM) 10K type strain sequencing project: providing services to taxonomists for standard genome sequencing and annotation.</title>
        <authorList>
            <consortium name="The Broad Institute Genomics Platform"/>
            <consortium name="The Broad Institute Genome Sequencing Center for Infectious Disease"/>
            <person name="Wu L."/>
            <person name="Ma J."/>
        </authorList>
    </citation>
    <scope>NUCLEOTIDE SEQUENCE [LARGE SCALE GENOMIC DNA]</scope>
    <source>
        <strain evidence="2">JCM 4733</strain>
    </source>
</reference>
<name>A0ABQ3D2I4_9ACTN</name>
<dbReference type="EMBL" id="BMVN01000034">
    <property type="protein sequence ID" value="GHA54440.1"/>
    <property type="molecule type" value="Genomic_DNA"/>
</dbReference>
<gene>
    <name evidence="1" type="ORF">GCM10010345_68850</name>
</gene>